<dbReference type="PANTHER" id="PTHR43804:SF7">
    <property type="entry name" value="LD18447P"/>
    <property type="match status" value="1"/>
</dbReference>
<dbReference type="OrthoDB" id="2019491at2759"/>
<dbReference type="FunFam" id="3.30.160.20:FF:000070">
    <property type="entry name" value="Related to MRF1-peptide chain release factor, mitochondrial"/>
    <property type="match status" value="1"/>
</dbReference>
<sequence length="456" mass="51109">MIRQCLRNANKHYDAPYKHVTPLRIPSSTFIHHRRNFSRTATTSRTTNAAHLAQVEAASAKSNRIVQLVEKRVKLHQQLVAQLETPNDAEYSEHVNRIDKIKASKTIKELEPLVAAWKTYTENMESIKGAIQLMEDPDEVLRSMAEEELAASQSSVDSLIQEVFPKLLIPKSQTAENGAVVEIKAGAGGEEAGLFAADLFRMYTRYVDAWGADISARGAEEGGRGLGRGWKTNVLSQSISASMSGKDAFKEVVFEVEGRGAYDSLRWENGVHRVQRVPATETSGRMHTSAAAVVVLPLMEEKPAETSAATFFVDEKDVKVEVMRARGAGGQHVNKTESAVRLTHIPTGITVSMQDSRSQHANKAYAWKILRSRLFDLKLRQEAEENRKTRRTLVKGMDRSDKIRTYNYVQDRITDHRSGFTIMNLESVMDGEGLERVIESCRKMHEEEIISTLLEE</sequence>
<comment type="similarity">
    <text evidence="1">Belongs to the prokaryotic/mitochondrial release factor family.</text>
</comment>
<reference evidence="5 6" key="1">
    <citation type="journal article" date="2011" name="PLoS Pathog.">
        <title>Endophytic Life Strategies Decoded by Genome and Transcriptome Analyses of the Mutualistic Root Symbiont Piriformospora indica.</title>
        <authorList>
            <person name="Zuccaro A."/>
            <person name="Lahrmann U."/>
            <person name="Guldener U."/>
            <person name="Langen G."/>
            <person name="Pfiffi S."/>
            <person name="Biedenkopf D."/>
            <person name="Wong P."/>
            <person name="Samans B."/>
            <person name="Grimm C."/>
            <person name="Basiewicz M."/>
            <person name="Murat C."/>
            <person name="Martin F."/>
            <person name="Kogel K.H."/>
        </authorList>
    </citation>
    <scope>NUCLEOTIDE SEQUENCE [LARGE SCALE GENOMIC DNA]</scope>
    <source>
        <strain evidence="5 6">DSM 11827</strain>
    </source>
</reference>
<dbReference type="HOGENOM" id="CLU_036856_0_8_1"/>
<accession>G4TPF3</accession>
<keyword evidence="2" id="KW-0488">Methylation</keyword>
<dbReference type="InterPro" id="IPR045853">
    <property type="entry name" value="Pep_chain_release_fac_I_sf"/>
</dbReference>
<evidence type="ECO:0000256" key="1">
    <source>
        <dbReference type="ARBA" id="ARBA00010835"/>
    </source>
</evidence>
<dbReference type="Gene3D" id="3.30.160.20">
    <property type="match status" value="1"/>
</dbReference>
<dbReference type="AlphaFoldDB" id="G4TPF3"/>
<dbReference type="eggNOG" id="KOG2726">
    <property type="taxonomic scope" value="Eukaryota"/>
</dbReference>
<proteinExistence type="inferred from homology"/>
<dbReference type="GO" id="GO:0032543">
    <property type="term" value="P:mitochondrial translation"/>
    <property type="evidence" value="ECO:0007669"/>
    <property type="project" value="UniProtKB-ARBA"/>
</dbReference>
<dbReference type="EMBL" id="CAFZ01000208">
    <property type="protein sequence ID" value="CCA73196.1"/>
    <property type="molecule type" value="Genomic_DNA"/>
</dbReference>
<dbReference type="OMA" id="DHRVGFK"/>
<dbReference type="Pfam" id="PF00472">
    <property type="entry name" value="RF-1"/>
    <property type="match status" value="1"/>
</dbReference>
<dbReference type="PROSITE" id="PS00745">
    <property type="entry name" value="RF_PROK_I"/>
    <property type="match status" value="1"/>
</dbReference>
<dbReference type="STRING" id="1109443.G4TPF3"/>
<dbReference type="InterPro" id="IPR005139">
    <property type="entry name" value="PCRF"/>
</dbReference>
<dbReference type="SUPFAM" id="SSF75620">
    <property type="entry name" value="Release factor"/>
    <property type="match status" value="1"/>
</dbReference>
<comment type="caution">
    <text evidence="5">The sequence shown here is derived from an EMBL/GenBank/DDBJ whole genome shotgun (WGS) entry which is preliminary data.</text>
</comment>
<dbReference type="Gene3D" id="3.30.70.1660">
    <property type="match status" value="1"/>
</dbReference>
<evidence type="ECO:0000259" key="4">
    <source>
        <dbReference type="PROSITE" id="PS00745"/>
    </source>
</evidence>
<dbReference type="Gene3D" id="6.10.140.1950">
    <property type="match status" value="1"/>
</dbReference>
<protein>
    <submittedName>
        <fullName evidence="5">Related to MRF1-peptide chain release factor, mitochondrial</fullName>
    </submittedName>
</protein>
<dbReference type="InterPro" id="IPR000352">
    <property type="entry name" value="Pep_chain_release_fac_I"/>
</dbReference>
<dbReference type="Pfam" id="PF03462">
    <property type="entry name" value="PCRF"/>
    <property type="match status" value="1"/>
</dbReference>
<keyword evidence="3" id="KW-0648">Protein biosynthesis</keyword>
<dbReference type="GO" id="GO:0003747">
    <property type="term" value="F:translation release factor activity"/>
    <property type="evidence" value="ECO:0007669"/>
    <property type="project" value="InterPro"/>
</dbReference>
<feature type="domain" description="Prokaryotic-type class I peptide chain release factors" evidence="4">
    <location>
        <begin position="324"/>
        <end position="340"/>
    </location>
</feature>
<evidence type="ECO:0000313" key="6">
    <source>
        <dbReference type="Proteomes" id="UP000007148"/>
    </source>
</evidence>
<gene>
    <name evidence="5" type="ORF">PIIN_07150</name>
</gene>
<dbReference type="FunCoup" id="G4TPF3">
    <property type="interactions" value="510"/>
</dbReference>
<name>G4TPF3_SERID</name>
<dbReference type="InParanoid" id="G4TPF3"/>
<evidence type="ECO:0000256" key="3">
    <source>
        <dbReference type="ARBA" id="ARBA00022917"/>
    </source>
</evidence>
<evidence type="ECO:0000313" key="5">
    <source>
        <dbReference type="EMBL" id="CCA73196.1"/>
    </source>
</evidence>
<evidence type="ECO:0000256" key="2">
    <source>
        <dbReference type="ARBA" id="ARBA00022481"/>
    </source>
</evidence>
<keyword evidence="6" id="KW-1185">Reference proteome</keyword>
<organism evidence="5 6">
    <name type="scientific">Serendipita indica (strain DSM 11827)</name>
    <name type="common">Root endophyte fungus</name>
    <name type="synonym">Piriformospora indica</name>
    <dbReference type="NCBI Taxonomy" id="1109443"/>
    <lineage>
        <taxon>Eukaryota</taxon>
        <taxon>Fungi</taxon>
        <taxon>Dikarya</taxon>
        <taxon>Basidiomycota</taxon>
        <taxon>Agaricomycotina</taxon>
        <taxon>Agaricomycetes</taxon>
        <taxon>Sebacinales</taxon>
        <taxon>Serendipitaceae</taxon>
        <taxon>Serendipita</taxon>
    </lineage>
</organism>
<dbReference type="SMART" id="SM00937">
    <property type="entry name" value="PCRF"/>
    <property type="match status" value="1"/>
</dbReference>
<dbReference type="InterPro" id="IPR050057">
    <property type="entry name" value="Prokaryotic/Mito_RF"/>
</dbReference>
<dbReference type="PANTHER" id="PTHR43804">
    <property type="entry name" value="LD18447P"/>
    <property type="match status" value="1"/>
</dbReference>
<dbReference type="Proteomes" id="UP000007148">
    <property type="component" value="Unassembled WGS sequence"/>
</dbReference>
<dbReference type="GO" id="GO:0005739">
    <property type="term" value="C:mitochondrion"/>
    <property type="evidence" value="ECO:0007669"/>
    <property type="project" value="GOC"/>
</dbReference>